<gene>
    <name evidence="4" type="ORF">MVEN_01718100</name>
</gene>
<dbReference type="EMBL" id="JACAZI010000015">
    <property type="protein sequence ID" value="KAF7344268.1"/>
    <property type="molecule type" value="Genomic_DNA"/>
</dbReference>
<proteinExistence type="predicted"/>
<comment type="caution">
    <text evidence="4">The sequence shown here is derived from an EMBL/GenBank/DDBJ whole genome shotgun (WGS) entry which is preliminary data.</text>
</comment>
<dbReference type="CDD" id="cd19075">
    <property type="entry name" value="AKR_AKR7A1-5"/>
    <property type="match status" value="1"/>
</dbReference>
<accession>A0A8H6XM82</accession>
<evidence type="ECO:0000256" key="1">
    <source>
        <dbReference type="ARBA" id="ARBA00023002"/>
    </source>
</evidence>
<feature type="region of interest" description="Disordered" evidence="2">
    <location>
        <begin position="358"/>
        <end position="399"/>
    </location>
</feature>
<dbReference type="Pfam" id="PF00248">
    <property type="entry name" value="Aldo_ket_red"/>
    <property type="match status" value="1"/>
</dbReference>
<dbReference type="SUPFAM" id="SSF51430">
    <property type="entry name" value="NAD(P)-linked oxidoreductase"/>
    <property type="match status" value="1"/>
</dbReference>
<dbReference type="GO" id="GO:0016491">
    <property type="term" value="F:oxidoreductase activity"/>
    <property type="evidence" value="ECO:0007669"/>
    <property type="project" value="UniProtKB-KW"/>
</dbReference>
<dbReference type="InterPro" id="IPR036812">
    <property type="entry name" value="NAD(P)_OxRdtase_dom_sf"/>
</dbReference>
<evidence type="ECO:0000313" key="5">
    <source>
        <dbReference type="Proteomes" id="UP000620124"/>
    </source>
</evidence>
<reference evidence="4" key="1">
    <citation type="submission" date="2020-05" db="EMBL/GenBank/DDBJ databases">
        <title>Mycena genomes resolve the evolution of fungal bioluminescence.</title>
        <authorList>
            <person name="Tsai I.J."/>
        </authorList>
    </citation>
    <scope>NUCLEOTIDE SEQUENCE</scope>
    <source>
        <strain evidence="4">CCC161011</strain>
    </source>
</reference>
<organism evidence="4 5">
    <name type="scientific">Mycena venus</name>
    <dbReference type="NCBI Taxonomy" id="2733690"/>
    <lineage>
        <taxon>Eukaryota</taxon>
        <taxon>Fungi</taxon>
        <taxon>Dikarya</taxon>
        <taxon>Basidiomycota</taxon>
        <taxon>Agaricomycotina</taxon>
        <taxon>Agaricomycetes</taxon>
        <taxon>Agaricomycetidae</taxon>
        <taxon>Agaricales</taxon>
        <taxon>Marasmiineae</taxon>
        <taxon>Mycenaceae</taxon>
        <taxon>Mycena</taxon>
    </lineage>
</organism>
<dbReference type="PANTHER" id="PTHR43364">
    <property type="entry name" value="NADH-SPECIFIC METHYLGLYOXAL REDUCTASE-RELATED"/>
    <property type="match status" value="1"/>
</dbReference>
<dbReference type="AlphaFoldDB" id="A0A8H6XM82"/>
<dbReference type="OrthoDB" id="2310150at2759"/>
<keyword evidence="5" id="KW-1185">Reference proteome</keyword>
<dbReference type="PANTHER" id="PTHR43364:SF4">
    <property type="entry name" value="NAD(P)-LINKED OXIDOREDUCTASE SUPERFAMILY PROTEIN"/>
    <property type="match status" value="1"/>
</dbReference>
<feature type="compositionally biased region" description="Basic residues" evidence="2">
    <location>
        <begin position="381"/>
        <end position="399"/>
    </location>
</feature>
<keyword evidence="1" id="KW-0560">Oxidoreductase</keyword>
<dbReference type="Gene3D" id="3.20.20.100">
    <property type="entry name" value="NADP-dependent oxidoreductase domain"/>
    <property type="match status" value="1"/>
</dbReference>
<name>A0A8H6XM82_9AGAR</name>
<evidence type="ECO:0000256" key="2">
    <source>
        <dbReference type="SAM" id="MobiDB-lite"/>
    </source>
</evidence>
<feature type="domain" description="NADP-dependent oxidoreductase" evidence="3">
    <location>
        <begin position="44"/>
        <end position="289"/>
    </location>
</feature>
<evidence type="ECO:0000259" key="3">
    <source>
        <dbReference type="Pfam" id="PF00248"/>
    </source>
</evidence>
<dbReference type="InterPro" id="IPR023210">
    <property type="entry name" value="NADP_OxRdtase_dom"/>
</dbReference>
<dbReference type="InterPro" id="IPR050523">
    <property type="entry name" value="AKR_Detox_Biosynth"/>
</dbReference>
<protein>
    <submittedName>
        <fullName evidence="4">Putative aldo keto reductase</fullName>
    </submittedName>
</protein>
<sequence length="419" mass="47633">MSFKSMGTAKLTLRACMQLEQAKRCSFLIALSQSTEGSIGFEKRGLKVATKIFPTRGKKMWWLTADDLTHAPEDLRKGLNLSLAALKTNKLDIYYLHVPDRNVPYEDTLREINKMHTEGLFARFGLSNFPAWEVAQICEICKRNGWVMPTVYQGLYNAQHRVVEAELVPLYVYNPLAGGFLTSRYTRDQREFEFSDRYNPERAHAQHQRARFWSEANFAALDLLRAAVAAHGITESEAALRWLAHHSAIKKEFGDAVIVGAAGKKHLEENLEALDKGPLSADIVAALDAGWEQARTRPLTLLPASLHRIHTFLIAPPHCGSTTRCVHRGRLALVYAHTSPQVMSAVIETYVSRFKPRASVPRTISPPSPLRHRPPPTFQQRRNKNRNHKERTHPNAPKRHDHRCRLYFFTFAIVHPNLV</sequence>
<evidence type="ECO:0000313" key="4">
    <source>
        <dbReference type="EMBL" id="KAF7344268.1"/>
    </source>
</evidence>
<dbReference type="Proteomes" id="UP000620124">
    <property type="component" value="Unassembled WGS sequence"/>
</dbReference>